<reference evidence="1" key="1">
    <citation type="journal article" date="2023" name="G3 (Bethesda)">
        <title>A reference genome for the long-term kleptoplast-retaining sea slug Elysia crispata morphotype clarki.</title>
        <authorList>
            <person name="Eastman K.E."/>
            <person name="Pendleton A.L."/>
            <person name="Shaikh M.A."/>
            <person name="Suttiyut T."/>
            <person name="Ogas R."/>
            <person name="Tomko P."/>
            <person name="Gavelis G."/>
            <person name="Widhalm J.R."/>
            <person name="Wisecaver J.H."/>
        </authorList>
    </citation>
    <scope>NUCLEOTIDE SEQUENCE</scope>
    <source>
        <strain evidence="1">ECLA1</strain>
    </source>
</reference>
<keyword evidence="2" id="KW-1185">Reference proteome</keyword>
<evidence type="ECO:0000313" key="1">
    <source>
        <dbReference type="EMBL" id="KAK3785536.1"/>
    </source>
</evidence>
<dbReference type="EMBL" id="JAWDGP010002127">
    <property type="protein sequence ID" value="KAK3785536.1"/>
    <property type="molecule type" value="Genomic_DNA"/>
</dbReference>
<evidence type="ECO:0000313" key="2">
    <source>
        <dbReference type="Proteomes" id="UP001283361"/>
    </source>
</evidence>
<protein>
    <submittedName>
        <fullName evidence="1">Uncharacterized protein</fullName>
    </submittedName>
</protein>
<name>A0AAE1DWE6_9GAST</name>
<sequence>MLVLVLSSSRDRAMGKKRVGLEFGRCQLLRVRNDDWVVVLLGIKVDFAPVKNRPGSADAPIQRQKKKI</sequence>
<dbReference type="AlphaFoldDB" id="A0AAE1DWE6"/>
<accession>A0AAE1DWE6</accession>
<gene>
    <name evidence="1" type="ORF">RRG08_048670</name>
</gene>
<organism evidence="1 2">
    <name type="scientific">Elysia crispata</name>
    <name type="common">lettuce slug</name>
    <dbReference type="NCBI Taxonomy" id="231223"/>
    <lineage>
        <taxon>Eukaryota</taxon>
        <taxon>Metazoa</taxon>
        <taxon>Spiralia</taxon>
        <taxon>Lophotrochozoa</taxon>
        <taxon>Mollusca</taxon>
        <taxon>Gastropoda</taxon>
        <taxon>Heterobranchia</taxon>
        <taxon>Euthyneura</taxon>
        <taxon>Panpulmonata</taxon>
        <taxon>Sacoglossa</taxon>
        <taxon>Placobranchoidea</taxon>
        <taxon>Plakobranchidae</taxon>
        <taxon>Elysia</taxon>
    </lineage>
</organism>
<proteinExistence type="predicted"/>
<comment type="caution">
    <text evidence="1">The sequence shown here is derived from an EMBL/GenBank/DDBJ whole genome shotgun (WGS) entry which is preliminary data.</text>
</comment>
<dbReference type="Proteomes" id="UP001283361">
    <property type="component" value="Unassembled WGS sequence"/>
</dbReference>